<keyword evidence="1" id="KW-0560">Oxidoreductase</keyword>
<dbReference type="GO" id="GO:0010181">
    <property type="term" value="F:FMN binding"/>
    <property type="evidence" value="ECO:0007669"/>
    <property type="project" value="InterPro"/>
</dbReference>
<dbReference type="InterPro" id="IPR012349">
    <property type="entry name" value="Split_barrel_FMN-bd"/>
</dbReference>
<dbReference type="RefSeq" id="WP_003535575.1">
    <property type="nucleotide sequence ID" value="NZ_AGVV01000097.1"/>
</dbReference>
<organism evidence="3 4">
    <name type="scientific">Sinorhizobium meliloti CCNWSX0020</name>
    <dbReference type="NCBI Taxonomy" id="1107881"/>
    <lineage>
        <taxon>Bacteria</taxon>
        <taxon>Pseudomonadati</taxon>
        <taxon>Pseudomonadota</taxon>
        <taxon>Alphaproteobacteria</taxon>
        <taxon>Hyphomicrobiales</taxon>
        <taxon>Rhizobiaceae</taxon>
        <taxon>Sinorhizobium/Ensifer group</taxon>
        <taxon>Sinorhizobium</taxon>
    </lineage>
</organism>
<evidence type="ECO:0000256" key="1">
    <source>
        <dbReference type="ARBA" id="ARBA00023002"/>
    </source>
</evidence>
<reference evidence="3 4" key="1">
    <citation type="journal article" date="2012" name="J. Bacteriol.">
        <title>Draft Genome Sequence of Sinorhizobium meliloti CCNWSX0020, a Nitrogen-Fixing Symbiont with Copper Tolerance Capability Isolated from Lead-Zinc Mine Tailings.</title>
        <authorList>
            <person name="Li Z."/>
            <person name="Ma Z."/>
            <person name="Hao X."/>
            <person name="Wei G."/>
        </authorList>
    </citation>
    <scope>NUCLEOTIDE SEQUENCE [LARGE SCALE GENOMIC DNA]</scope>
    <source>
        <strain evidence="3 4">CCNWSX0020</strain>
    </source>
</reference>
<name>H0G915_RHIML</name>
<dbReference type="PANTHER" id="PTHR30466">
    <property type="entry name" value="FLAVIN REDUCTASE"/>
    <property type="match status" value="1"/>
</dbReference>
<protein>
    <submittedName>
        <fullName evidence="3">Flavin reductase domain-containing protein</fullName>
    </submittedName>
</protein>
<dbReference type="SUPFAM" id="SSF50475">
    <property type="entry name" value="FMN-binding split barrel"/>
    <property type="match status" value="1"/>
</dbReference>
<evidence type="ECO:0000313" key="4">
    <source>
        <dbReference type="Proteomes" id="UP000004038"/>
    </source>
</evidence>
<accession>H0G915</accession>
<dbReference type="Pfam" id="PF01613">
    <property type="entry name" value="Flavin_Reduct"/>
    <property type="match status" value="1"/>
</dbReference>
<dbReference type="AlphaFoldDB" id="H0G915"/>
<evidence type="ECO:0000313" key="3">
    <source>
        <dbReference type="EMBL" id="EHK74173.1"/>
    </source>
</evidence>
<dbReference type="InterPro" id="IPR050268">
    <property type="entry name" value="NADH-dep_flavin_reductase"/>
</dbReference>
<dbReference type="GO" id="GO:0042602">
    <property type="term" value="F:riboflavin reductase (NADPH) activity"/>
    <property type="evidence" value="ECO:0007669"/>
    <property type="project" value="TreeGrafter"/>
</dbReference>
<dbReference type="Gene3D" id="2.30.110.10">
    <property type="entry name" value="Electron Transport, Fmn-binding Protein, Chain A"/>
    <property type="match status" value="1"/>
</dbReference>
<dbReference type="PANTHER" id="PTHR30466:SF1">
    <property type="entry name" value="FMN REDUCTASE (NADH) RUTF"/>
    <property type="match status" value="1"/>
</dbReference>
<feature type="domain" description="Flavin reductase like" evidence="2">
    <location>
        <begin position="15"/>
        <end position="158"/>
    </location>
</feature>
<proteinExistence type="predicted"/>
<dbReference type="Gene3D" id="3.90.79.10">
    <property type="entry name" value="Nucleoside Triphosphate Pyrophosphohydrolase"/>
    <property type="match status" value="1"/>
</dbReference>
<dbReference type="Proteomes" id="UP000004038">
    <property type="component" value="Unassembled WGS sequence"/>
</dbReference>
<dbReference type="EMBL" id="AGVV01000097">
    <property type="protein sequence ID" value="EHK74173.1"/>
    <property type="molecule type" value="Genomic_DNA"/>
</dbReference>
<dbReference type="InterPro" id="IPR002563">
    <property type="entry name" value="Flavin_Rdtase-like_dom"/>
</dbReference>
<dbReference type="PATRIC" id="fig|1107881.3.peg.6079"/>
<dbReference type="SMART" id="SM00903">
    <property type="entry name" value="Flavin_Reduct"/>
    <property type="match status" value="1"/>
</dbReference>
<gene>
    <name evidence="3" type="ORF">SM0020_30082</name>
</gene>
<sequence>MKADVFDPRALREAFGAFPTAVTVITASDPAGRPVGFTAKSFTSVSLDPPLLLVCLAKTARDYPAMTAAEHFAINILSEAQKDVSIKFARPAEDRFAAVDWARGPNGCPIFAQVAAWFECSMHDVIEAGDHVMMVGRVTAFESSGLNGLGYARGGYFTPRVAAKANSSAAGGEIGAVAVLERHGALFPLGDDNLSLPSYSAGGGDPAKTLASHLEQLGLSVHDWFSLLYKVKRTGDRSTSLAGC</sequence>
<evidence type="ECO:0000259" key="2">
    <source>
        <dbReference type="SMART" id="SM00903"/>
    </source>
</evidence>